<dbReference type="Proteomes" id="UP000176236">
    <property type="component" value="Chromosome"/>
</dbReference>
<dbReference type="Gene3D" id="3.40.50.1110">
    <property type="entry name" value="SGNH hydrolase"/>
    <property type="match status" value="1"/>
</dbReference>
<protein>
    <submittedName>
        <fullName evidence="2">Esterase</fullName>
    </submittedName>
</protein>
<gene>
    <name evidence="2" type="ORF">AJ89_04240</name>
</gene>
<comment type="caution">
    <text evidence="2">The sequence shown here is derived from an EMBL/GenBank/DDBJ whole genome shotgun (WGS) entry which is preliminary data.</text>
</comment>
<organism evidence="2">
    <name type="scientific">Lactococcus cremoris subsp. cremoris IBB477</name>
    <dbReference type="NCBI Taxonomy" id="1449093"/>
    <lineage>
        <taxon>Bacteria</taxon>
        <taxon>Bacillati</taxon>
        <taxon>Bacillota</taxon>
        <taxon>Bacilli</taxon>
        <taxon>Lactobacillales</taxon>
        <taxon>Streptococcaceae</taxon>
        <taxon>Lactococcus</taxon>
        <taxon>Lactococcus cremoris subsp. cremoris</taxon>
    </lineage>
</organism>
<dbReference type="Pfam" id="PF13472">
    <property type="entry name" value="Lipase_GDSL_2"/>
    <property type="match status" value="1"/>
</dbReference>
<dbReference type="PANTHER" id="PTHR14209">
    <property type="entry name" value="ISOAMYL ACETATE-HYDROLYZING ESTERASE 1"/>
    <property type="match status" value="1"/>
</dbReference>
<sequence>MKEKSKMKIAILGDSITNGFGMDEGGTSNILARLIEKKEPDVKVLLHGINGDDTYGGLLRLKYVVEEKADLNIIFFGANDASPYHLIRPKEFQDNLEQMIAQLDAKRTVLITPPFYNDDEPTHYSRLSEVELFRQATIDLAKEKSLKLIDIYQVMLEQENPKALLRADGLHFTLEAYRLLVEEILTVIKNFIQ</sequence>
<name>A0A1E7G622_LACLC</name>
<dbReference type="InterPro" id="IPR045136">
    <property type="entry name" value="Iah1-like"/>
</dbReference>
<evidence type="ECO:0000313" key="2">
    <source>
        <dbReference type="EMBL" id="OEU40222.1"/>
    </source>
</evidence>
<proteinExistence type="predicted"/>
<evidence type="ECO:0000259" key="1">
    <source>
        <dbReference type="Pfam" id="PF13472"/>
    </source>
</evidence>
<reference evidence="2" key="1">
    <citation type="journal article" date="2016" name="Appl. Microbiol. Biotechnol.">
        <title>Adhesion of the genome-sequenced Lactococcus lactis subsp. cremoris IBB477 strain is mediated by specific molecular determinants.</title>
        <authorList>
            <person name="Radziwill-Bienkowska J.M."/>
            <person name="Le D.T."/>
            <person name="Szczesny P."/>
            <person name="Duviau M.P."/>
            <person name="Aleksandrzak-Piekarczyk T."/>
            <person name="Loubiere P."/>
            <person name="Mercier-Bonin M."/>
            <person name="Bardowski J.K."/>
            <person name="Kowalczyk M."/>
        </authorList>
    </citation>
    <scope>NUCLEOTIDE SEQUENCE [LARGE SCALE GENOMIC DNA]</scope>
    <source>
        <strain evidence="2">IBB477</strain>
    </source>
</reference>
<dbReference type="PANTHER" id="PTHR14209:SF19">
    <property type="entry name" value="ISOAMYL ACETATE-HYDROLYZING ESTERASE 1 HOMOLOG"/>
    <property type="match status" value="1"/>
</dbReference>
<dbReference type="InterPro" id="IPR013830">
    <property type="entry name" value="SGNH_hydro"/>
</dbReference>
<dbReference type="InterPro" id="IPR036514">
    <property type="entry name" value="SGNH_hydro_sf"/>
</dbReference>
<dbReference type="EMBL" id="JMMZ01000009">
    <property type="protein sequence ID" value="OEU40222.1"/>
    <property type="molecule type" value="Genomic_DNA"/>
</dbReference>
<dbReference type="SUPFAM" id="SSF52266">
    <property type="entry name" value="SGNH hydrolase"/>
    <property type="match status" value="1"/>
</dbReference>
<dbReference type="AlphaFoldDB" id="A0A1E7G622"/>
<accession>A0A1E7G622</accession>
<feature type="domain" description="SGNH hydrolase-type esterase" evidence="1">
    <location>
        <begin position="11"/>
        <end position="179"/>
    </location>
</feature>